<dbReference type="PIRSF" id="PIRSF018427">
    <property type="entry name" value="Isopntndiph_ism"/>
    <property type="match status" value="1"/>
</dbReference>
<comment type="cofactor">
    <cofactor evidence="1">
        <name>Mg(2+)</name>
        <dbReference type="ChEBI" id="CHEBI:18420"/>
    </cofactor>
</comment>
<proteinExistence type="inferred from homology"/>
<evidence type="ECO:0000256" key="3">
    <source>
        <dbReference type="ARBA" id="ARBA00007579"/>
    </source>
</evidence>
<reference evidence="13" key="1">
    <citation type="submission" date="2021-01" db="EMBL/GenBank/DDBJ databases">
        <authorList>
            <person name="Corre E."/>
            <person name="Pelletier E."/>
            <person name="Niang G."/>
            <person name="Scheremetjew M."/>
            <person name="Finn R."/>
            <person name="Kale V."/>
            <person name="Holt S."/>
            <person name="Cochrane G."/>
            <person name="Meng A."/>
            <person name="Brown T."/>
            <person name="Cohen L."/>
        </authorList>
    </citation>
    <scope>NUCLEOTIDE SEQUENCE</scope>
    <source>
        <strain evidence="13">NIES-2562</strain>
    </source>
</reference>
<gene>
    <name evidence="13" type="ORF">PBIL07802_LOCUS13847</name>
</gene>
<comment type="pathway">
    <text evidence="2">Isoprenoid biosynthesis; dimethylallyl diphosphate biosynthesis; dimethylallyl diphosphate from isopentenyl diphosphate: step 1/1.</text>
</comment>
<feature type="domain" description="Nudix hydrolase" evidence="12">
    <location>
        <begin position="73"/>
        <end position="217"/>
    </location>
</feature>
<dbReference type="InterPro" id="IPR015797">
    <property type="entry name" value="NUDIX_hydrolase-like_dom_sf"/>
</dbReference>
<keyword evidence="5" id="KW-0444">Lipid biosynthesis</keyword>
<dbReference type="InterPro" id="IPR011876">
    <property type="entry name" value="IsopentenylPP_isomerase_typ1"/>
</dbReference>
<comment type="similarity">
    <text evidence="3">Belongs to the IPP isomerase type 1 family.</text>
</comment>
<evidence type="ECO:0000313" key="13">
    <source>
        <dbReference type="EMBL" id="CAE0251623.1"/>
    </source>
</evidence>
<keyword evidence="10" id="KW-0414">Isoprene biosynthesis</keyword>
<evidence type="ECO:0000256" key="9">
    <source>
        <dbReference type="ARBA" id="ARBA00023098"/>
    </source>
</evidence>
<dbReference type="GO" id="GO:0050992">
    <property type="term" value="P:dimethylallyl diphosphate biosynthetic process"/>
    <property type="evidence" value="ECO:0007669"/>
    <property type="project" value="UniProtKB-UniPathway"/>
</dbReference>
<keyword evidence="7" id="KW-0460">Magnesium</keyword>
<dbReference type="AlphaFoldDB" id="A0A7S3DAD0"/>
<evidence type="ECO:0000256" key="2">
    <source>
        <dbReference type="ARBA" id="ARBA00004826"/>
    </source>
</evidence>
<dbReference type="PANTHER" id="PTHR10885">
    <property type="entry name" value="ISOPENTENYL-DIPHOSPHATE DELTA-ISOMERASE"/>
    <property type="match status" value="1"/>
</dbReference>
<evidence type="ECO:0000256" key="4">
    <source>
        <dbReference type="ARBA" id="ARBA00012057"/>
    </source>
</evidence>
<dbReference type="FunFam" id="3.90.79.10:FF:000012">
    <property type="entry name" value="Isopentenyl-diphosphate Delta-isomerase 1"/>
    <property type="match status" value="1"/>
</dbReference>
<dbReference type="PANTHER" id="PTHR10885:SF0">
    <property type="entry name" value="ISOPENTENYL-DIPHOSPHATE DELTA-ISOMERASE"/>
    <property type="match status" value="1"/>
</dbReference>
<dbReference type="EMBL" id="HBIB01021342">
    <property type="protein sequence ID" value="CAE0251623.1"/>
    <property type="molecule type" value="Transcribed_RNA"/>
</dbReference>
<dbReference type="UniPathway" id="UPA00059">
    <property type="reaction ID" value="UER00104"/>
</dbReference>
<evidence type="ECO:0000256" key="11">
    <source>
        <dbReference type="ARBA" id="ARBA00023235"/>
    </source>
</evidence>
<keyword evidence="8" id="KW-0752">Steroid biosynthesis</keyword>
<evidence type="ECO:0000259" key="12">
    <source>
        <dbReference type="PROSITE" id="PS51462"/>
    </source>
</evidence>
<keyword evidence="6" id="KW-0479">Metal-binding</keyword>
<dbReference type="GO" id="GO:0005737">
    <property type="term" value="C:cytoplasm"/>
    <property type="evidence" value="ECO:0007669"/>
    <property type="project" value="TreeGrafter"/>
</dbReference>
<dbReference type="PROSITE" id="PS51462">
    <property type="entry name" value="NUDIX"/>
    <property type="match status" value="1"/>
</dbReference>
<dbReference type="CDD" id="cd02885">
    <property type="entry name" value="NUDIX_IPP_Isomerase"/>
    <property type="match status" value="1"/>
</dbReference>
<dbReference type="InterPro" id="IPR000086">
    <property type="entry name" value="NUDIX_hydrolase_dom"/>
</dbReference>
<evidence type="ECO:0000256" key="5">
    <source>
        <dbReference type="ARBA" id="ARBA00022516"/>
    </source>
</evidence>
<accession>A0A7S3DAD0</accession>
<dbReference type="GO" id="GO:0046872">
    <property type="term" value="F:metal ion binding"/>
    <property type="evidence" value="ECO:0007669"/>
    <property type="project" value="UniProtKB-KW"/>
</dbReference>
<evidence type="ECO:0000256" key="7">
    <source>
        <dbReference type="ARBA" id="ARBA00022842"/>
    </source>
</evidence>
<organism evidence="13">
    <name type="scientific">Palpitomonas bilix</name>
    <dbReference type="NCBI Taxonomy" id="652834"/>
    <lineage>
        <taxon>Eukaryota</taxon>
        <taxon>Eukaryota incertae sedis</taxon>
    </lineage>
</organism>
<evidence type="ECO:0000256" key="1">
    <source>
        <dbReference type="ARBA" id="ARBA00001946"/>
    </source>
</evidence>
<dbReference type="GO" id="GO:0006694">
    <property type="term" value="P:steroid biosynthetic process"/>
    <property type="evidence" value="ECO:0007669"/>
    <property type="project" value="UniProtKB-KW"/>
</dbReference>
<keyword evidence="9" id="KW-0443">Lipid metabolism</keyword>
<keyword evidence="11" id="KW-0413">Isomerase</keyword>
<dbReference type="NCBIfam" id="NF002995">
    <property type="entry name" value="PRK03759.1"/>
    <property type="match status" value="1"/>
</dbReference>
<evidence type="ECO:0000256" key="8">
    <source>
        <dbReference type="ARBA" id="ARBA00022955"/>
    </source>
</evidence>
<dbReference type="Pfam" id="PF00293">
    <property type="entry name" value="NUDIX"/>
    <property type="match status" value="1"/>
</dbReference>
<sequence length="247" mass="28456">MSRTTSSDPSFLFLAGSAQHKDLTSIAMSVEGYDATQVKLLEEECILLDEQDNIIGHDSKKTCHLITEIEKGLLHRAFSVFLFNSENKLLLQQRADEKITFPEVWTNTCCSHPLYRDDETNGVEGAKNAAVRKLDHELGITDVKTEDLQFLTRMHYKALQGDGVWGEHEIDYIFFAKKDVKHEINPNEIKAVRYVSKDELEAMLNDKALKFSPWFNLIKHEFLYKWWDSLIAGDLEKHVDTETVHKL</sequence>
<evidence type="ECO:0000256" key="6">
    <source>
        <dbReference type="ARBA" id="ARBA00022723"/>
    </source>
</evidence>
<dbReference type="NCBIfam" id="TIGR02150">
    <property type="entry name" value="IPP_isom_1"/>
    <property type="match status" value="1"/>
</dbReference>
<protein>
    <recommendedName>
        <fullName evidence="4">isopentenyl-diphosphate Delta-isomerase</fullName>
        <ecNumber evidence="4">5.3.3.2</ecNumber>
    </recommendedName>
</protein>
<dbReference type="SUPFAM" id="SSF55811">
    <property type="entry name" value="Nudix"/>
    <property type="match status" value="1"/>
</dbReference>
<dbReference type="Gene3D" id="3.90.79.10">
    <property type="entry name" value="Nucleoside Triphosphate Pyrophosphohydrolase"/>
    <property type="match status" value="1"/>
</dbReference>
<dbReference type="GO" id="GO:0004452">
    <property type="term" value="F:isopentenyl-diphosphate delta-isomerase activity"/>
    <property type="evidence" value="ECO:0007669"/>
    <property type="project" value="UniProtKB-EC"/>
</dbReference>
<evidence type="ECO:0000256" key="10">
    <source>
        <dbReference type="ARBA" id="ARBA00023229"/>
    </source>
</evidence>
<name>A0A7S3DAD0_9EUKA</name>
<dbReference type="GO" id="GO:0009240">
    <property type="term" value="P:isopentenyl diphosphate biosynthetic process"/>
    <property type="evidence" value="ECO:0007669"/>
    <property type="project" value="TreeGrafter"/>
</dbReference>
<dbReference type="EC" id="5.3.3.2" evidence="4"/>